<evidence type="ECO:0000313" key="2">
    <source>
        <dbReference type="Proteomes" id="UP001058003"/>
    </source>
</evidence>
<dbReference type="RefSeq" id="WP_156090070.1">
    <property type="nucleotide sequence ID" value="NZ_CP073767.1"/>
</dbReference>
<gene>
    <name evidence="1" type="ORF">Daura_30920</name>
</gene>
<evidence type="ECO:0000313" key="1">
    <source>
        <dbReference type="EMBL" id="UWZ51165.1"/>
    </source>
</evidence>
<dbReference type="EMBL" id="CP073767">
    <property type="protein sequence ID" value="UWZ51165.1"/>
    <property type="molecule type" value="Genomic_DNA"/>
</dbReference>
<name>A0A9Q9IEQ0_9ACTN</name>
<dbReference type="KEGG" id="daur:Daura_30920"/>
<proteinExistence type="predicted"/>
<organism evidence="1 2">
    <name type="scientific">Dactylosporangium aurantiacum</name>
    <dbReference type="NCBI Taxonomy" id="35754"/>
    <lineage>
        <taxon>Bacteria</taxon>
        <taxon>Bacillati</taxon>
        <taxon>Actinomycetota</taxon>
        <taxon>Actinomycetes</taxon>
        <taxon>Micromonosporales</taxon>
        <taxon>Micromonosporaceae</taxon>
        <taxon>Dactylosporangium</taxon>
    </lineage>
</organism>
<dbReference type="AlphaFoldDB" id="A0A9Q9IEQ0"/>
<accession>A0A9Q9IEQ0</accession>
<reference evidence="1" key="1">
    <citation type="submission" date="2021-04" db="EMBL/GenBank/DDBJ databases">
        <title>Dactylosporangium aurantiacum NRRL B-8018 full assembly.</title>
        <authorList>
            <person name="Hartkoorn R.C."/>
            <person name="Beaudoing E."/>
            <person name="Hot D."/>
        </authorList>
    </citation>
    <scope>NUCLEOTIDE SEQUENCE</scope>
    <source>
        <strain evidence="1">NRRL B-8018</strain>
    </source>
</reference>
<sequence length="339" mass="36582">MRAMYVFDRRLRPGPARAALLHRAAGAGIDTLITKAAAVDDDLAGDCAAAGLTVLGSVACFSDHAEPPGHRRDDLRPVDAGGRVWQPMEWYTGLVPTDTNYTAALIDRCAALAGRPVDGLILDFIRWPLHWELELRTGAVPRAASFDPATLARFTAWSGIALPGAPHAAAALLRGRLREQWTAFRCAVVTDVIRRVAQRVRPHRWLGAFVVPAAGDAARRDLLGQAVADWRPWLDAVLPMTYHAILGQPPSMVADRGADIAAAFRGPAIPMVQVTSDPHVARGYDWGPPVAPGDLTAALDHADTVGDGWCLFPGDGMDEPRWRLVEHHLAHHHTGEASP</sequence>
<keyword evidence="2" id="KW-1185">Reference proteome</keyword>
<dbReference type="Gene3D" id="3.20.20.80">
    <property type="entry name" value="Glycosidases"/>
    <property type="match status" value="1"/>
</dbReference>
<dbReference type="Proteomes" id="UP001058003">
    <property type="component" value="Chromosome"/>
</dbReference>
<protein>
    <recommendedName>
        <fullName evidence="3">DUF4015 domain-containing protein</fullName>
    </recommendedName>
</protein>
<evidence type="ECO:0008006" key="3">
    <source>
        <dbReference type="Google" id="ProtNLM"/>
    </source>
</evidence>
<dbReference type="OrthoDB" id="100605at2"/>